<dbReference type="InterPro" id="IPR036890">
    <property type="entry name" value="HATPase_C_sf"/>
</dbReference>
<evidence type="ECO:0000256" key="3">
    <source>
        <dbReference type="ARBA" id="ARBA00022553"/>
    </source>
</evidence>
<keyword evidence="5" id="KW-0547">Nucleotide-binding</keyword>
<feature type="transmembrane region" description="Helical" evidence="9">
    <location>
        <begin position="170"/>
        <end position="192"/>
    </location>
</feature>
<feature type="domain" description="Putative sensor" evidence="12">
    <location>
        <begin position="19"/>
        <end position="192"/>
    </location>
</feature>
<evidence type="ECO:0000256" key="8">
    <source>
        <dbReference type="ARBA" id="ARBA00023012"/>
    </source>
</evidence>
<feature type="transmembrane region" description="Helical" evidence="9">
    <location>
        <begin position="105"/>
        <end position="134"/>
    </location>
</feature>
<evidence type="ECO:0000259" key="10">
    <source>
        <dbReference type="Pfam" id="PF02518"/>
    </source>
</evidence>
<keyword evidence="14" id="KW-1185">Reference proteome</keyword>
<evidence type="ECO:0000259" key="11">
    <source>
        <dbReference type="Pfam" id="PF07730"/>
    </source>
</evidence>
<protein>
    <recommendedName>
        <fullName evidence="2">histidine kinase</fullName>
        <ecNumber evidence="2">2.7.13.3</ecNumber>
    </recommendedName>
</protein>
<feature type="transmembrane region" description="Helical" evidence="9">
    <location>
        <begin position="36"/>
        <end position="61"/>
    </location>
</feature>
<dbReference type="InterPro" id="IPR011712">
    <property type="entry name" value="Sig_transdc_His_kin_sub3_dim/P"/>
</dbReference>
<dbReference type="CDD" id="cd16917">
    <property type="entry name" value="HATPase_UhpB-NarQ-NarX-like"/>
    <property type="match status" value="1"/>
</dbReference>
<evidence type="ECO:0000313" key="13">
    <source>
        <dbReference type="EMBL" id="TDD54445.1"/>
    </source>
</evidence>
<dbReference type="Pfam" id="PF02518">
    <property type="entry name" value="HATPase_c"/>
    <property type="match status" value="1"/>
</dbReference>
<dbReference type="Proteomes" id="UP000294947">
    <property type="component" value="Unassembled WGS sequence"/>
</dbReference>
<dbReference type="InterPro" id="IPR003594">
    <property type="entry name" value="HATPase_dom"/>
</dbReference>
<keyword evidence="9" id="KW-0812">Transmembrane</keyword>
<dbReference type="InterPro" id="IPR025828">
    <property type="entry name" value="Put_sensor_dom"/>
</dbReference>
<name>A0A4R4Z8E9_9PSEU</name>
<keyword evidence="9" id="KW-0472">Membrane</keyword>
<keyword evidence="4" id="KW-0808">Transferase</keyword>
<keyword evidence="6 13" id="KW-0418">Kinase</keyword>
<gene>
    <name evidence="13" type="ORF">E1288_07100</name>
</gene>
<dbReference type="Pfam" id="PF07730">
    <property type="entry name" value="HisKA_3"/>
    <property type="match status" value="1"/>
</dbReference>
<proteinExistence type="predicted"/>
<dbReference type="Gene3D" id="3.30.565.10">
    <property type="entry name" value="Histidine kinase-like ATPase, C-terminal domain"/>
    <property type="match status" value="1"/>
</dbReference>
<dbReference type="GO" id="GO:0016020">
    <property type="term" value="C:membrane"/>
    <property type="evidence" value="ECO:0007669"/>
    <property type="project" value="InterPro"/>
</dbReference>
<organism evidence="13 14">
    <name type="scientific">Saccharopolyspora elongata</name>
    <dbReference type="NCBI Taxonomy" id="2530387"/>
    <lineage>
        <taxon>Bacteria</taxon>
        <taxon>Bacillati</taxon>
        <taxon>Actinomycetota</taxon>
        <taxon>Actinomycetes</taxon>
        <taxon>Pseudonocardiales</taxon>
        <taxon>Pseudonocardiaceae</taxon>
        <taxon>Saccharopolyspora</taxon>
    </lineage>
</organism>
<dbReference type="InterPro" id="IPR050482">
    <property type="entry name" value="Sensor_HK_TwoCompSys"/>
</dbReference>
<dbReference type="PANTHER" id="PTHR24421:SF10">
    <property type="entry name" value="NITRATE_NITRITE SENSOR PROTEIN NARQ"/>
    <property type="match status" value="1"/>
</dbReference>
<dbReference type="GO" id="GO:0005524">
    <property type="term" value="F:ATP binding"/>
    <property type="evidence" value="ECO:0007669"/>
    <property type="project" value="UniProtKB-KW"/>
</dbReference>
<feature type="transmembrane region" description="Helical" evidence="9">
    <location>
        <begin position="6"/>
        <end position="29"/>
    </location>
</feature>
<comment type="caution">
    <text evidence="13">The sequence shown here is derived from an EMBL/GenBank/DDBJ whole genome shotgun (WGS) entry which is preliminary data.</text>
</comment>
<sequence length="412" mass="43068">MGYVLGAIPVVAAVAFPGLLWTAVVAAAVKGGSSPGGVLVVVAVGCGLFAAGAPLVAMPLAKLERWRLRLVDPRPISSGHRALAATGAWRRLGARYREPATWREVAYAVLLATAGPVAHALVFGIAFVLLMMLISPLLTIGTTEPVAIFLGTATTFGEALWYALPALAALPVVPLLLGLLAAGHAALARALLHDGRERLRTELVEVSRSRARLVDAFEVERRRIERDLHDGAQQRLVGLTLKLGLARLDVPADSAAHQNVSAAHDEAKQLMAELRELVRGIHPRVLTDRGLPAALGELSDRCPVPVALHAGLPDRFPAHVEATAYFVVAEALTNIVKHSAATAVSVTVRQDAGVLAVEVADDGRGGADPARGTGLTGLADRVAVIDGKMLLSSPVGGPTLLRVELPCPVPSE</sequence>
<evidence type="ECO:0000256" key="1">
    <source>
        <dbReference type="ARBA" id="ARBA00000085"/>
    </source>
</evidence>
<evidence type="ECO:0000256" key="6">
    <source>
        <dbReference type="ARBA" id="ARBA00022777"/>
    </source>
</evidence>
<keyword evidence="8" id="KW-0902">Two-component regulatory system</keyword>
<evidence type="ECO:0000256" key="4">
    <source>
        <dbReference type="ARBA" id="ARBA00022679"/>
    </source>
</evidence>
<keyword evidence="3" id="KW-0597">Phosphoprotein</keyword>
<accession>A0A4R4Z8E9</accession>
<dbReference type="Gene3D" id="1.20.5.1930">
    <property type="match status" value="1"/>
</dbReference>
<dbReference type="SUPFAM" id="SSF55874">
    <property type="entry name" value="ATPase domain of HSP90 chaperone/DNA topoisomerase II/histidine kinase"/>
    <property type="match status" value="1"/>
</dbReference>
<dbReference type="AlphaFoldDB" id="A0A4R4Z8E9"/>
<dbReference type="EMBL" id="SMKW01000006">
    <property type="protein sequence ID" value="TDD54445.1"/>
    <property type="molecule type" value="Genomic_DNA"/>
</dbReference>
<reference evidence="13 14" key="1">
    <citation type="submission" date="2019-03" db="EMBL/GenBank/DDBJ databases">
        <title>Draft genome sequences of novel Actinobacteria.</title>
        <authorList>
            <person name="Sahin N."/>
            <person name="Ay H."/>
            <person name="Saygin H."/>
        </authorList>
    </citation>
    <scope>NUCLEOTIDE SEQUENCE [LARGE SCALE GENOMIC DNA]</scope>
    <source>
        <strain evidence="13 14">7K502</strain>
    </source>
</reference>
<dbReference type="GO" id="GO:0046983">
    <property type="term" value="F:protein dimerization activity"/>
    <property type="evidence" value="ECO:0007669"/>
    <property type="project" value="InterPro"/>
</dbReference>
<evidence type="ECO:0000259" key="12">
    <source>
        <dbReference type="Pfam" id="PF13796"/>
    </source>
</evidence>
<dbReference type="EC" id="2.7.13.3" evidence="2"/>
<evidence type="ECO:0000256" key="7">
    <source>
        <dbReference type="ARBA" id="ARBA00022840"/>
    </source>
</evidence>
<dbReference type="OrthoDB" id="5241729at2"/>
<evidence type="ECO:0000313" key="14">
    <source>
        <dbReference type="Proteomes" id="UP000294947"/>
    </source>
</evidence>
<dbReference type="Pfam" id="PF13796">
    <property type="entry name" value="Sensor"/>
    <property type="match status" value="1"/>
</dbReference>
<comment type="catalytic activity">
    <reaction evidence="1">
        <text>ATP + protein L-histidine = ADP + protein N-phospho-L-histidine.</text>
        <dbReference type="EC" id="2.7.13.3"/>
    </reaction>
</comment>
<evidence type="ECO:0000256" key="2">
    <source>
        <dbReference type="ARBA" id="ARBA00012438"/>
    </source>
</evidence>
<keyword evidence="9" id="KW-1133">Transmembrane helix</keyword>
<evidence type="ECO:0000256" key="5">
    <source>
        <dbReference type="ARBA" id="ARBA00022741"/>
    </source>
</evidence>
<feature type="domain" description="Histidine kinase/HSP90-like ATPase" evidence="10">
    <location>
        <begin position="323"/>
        <end position="368"/>
    </location>
</feature>
<dbReference type="GO" id="GO:0000155">
    <property type="term" value="F:phosphorelay sensor kinase activity"/>
    <property type="evidence" value="ECO:0007669"/>
    <property type="project" value="InterPro"/>
</dbReference>
<dbReference type="PANTHER" id="PTHR24421">
    <property type="entry name" value="NITRATE/NITRITE SENSOR PROTEIN NARX-RELATED"/>
    <property type="match status" value="1"/>
</dbReference>
<feature type="domain" description="Signal transduction histidine kinase subgroup 3 dimerisation and phosphoacceptor" evidence="11">
    <location>
        <begin position="220"/>
        <end position="286"/>
    </location>
</feature>
<evidence type="ECO:0000256" key="9">
    <source>
        <dbReference type="SAM" id="Phobius"/>
    </source>
</evidence>
<keyword evidence="7" id="KW-0067">ATP-binding</keyword>